<proteinExistence type="predicted"/>
<dbReference type="InterPro" id="IPR035398">
    <property type="entry name" value="Bac_rhamnosid_C"/>
</dbReference>
<dbReference type="Proteomes" id="UP000564644">
    <property type="component" value="Unassembled WGS sequence"/>
</dbReference>
<dbReference type="Gene3D" id="2.60.420.10">
    <property type="entry name" value="Maltose phosphorylase, domain 3"/>
    <property type="match status" value="1"/>
</dbReference>
<dbReference type="SUPFAM" id="SSF48208">
    <property type="entry name" value="Six-hairpin glycosidases"/>
    <property type="match status" value="1"/>
</dbReference>
<dbReference type="AlphaFoldDB" id="A0A7X0SKI0"/>
<dbReference type="Gene3D" id="2.60.120.260">
    <property type="entry name" value="Galactose-binding domain-like"/>
    <property type="match status" value="1"/>
</dbReference>
<dbReference type="InterPro" id="IPR008928">
    <property type="entry name" value="6-hairpin_glycosidase_sf"/>
</dbReference>
<evidence type="ECO:0000259" key="1">
    <source>
        <dbReference type="Pfam" id="PF17390"/>
    </source>
</evidence>
<accession>A0A7X0SKI0</accession>
<feature type="domain" description="Alpha-L-rhamnosidase C-terminal" evidence="1">
    <location>
        <begin position="647"/>
        <end position="697"/>
    </location>
</feature>
<evidence type="ECO:0000313" key="2">
    <source>
        <dbReference type="EMBL" id="MBB6731672.1"/>
    </source>
</evidence>
<keyword evidence="3" id="KW-1185">Reference proteome</keyword>
<sequence>MEKERESRKIPQWIWHRGGEKEPAIVLSRTFRLAEPAANAEFRLALTGAAEVELDGAVVGRLDESAANVCAFRRVAAFPKTLEAGEHTLRLRIECRAFMPVAPISIHLHNRTAGCIAYLEAEGFWLATDAEWSAGEELAAVVCLLGEEPFGDLESGPDWFIVGGFGDIRATPLSGVSVIAAGGSYVQWSGSTLRIGGTGRGTIELSEPERRGLHLFYHVRKQTEWRQMNEALRASELSDLPVCTMDLGRAYNARFRLRNRADAPVTVVWNGAESLPELEHYAGLITEFVRLEAGEAHVTLPQGLRYFRLYALADEGSSFDLEWQADEVGVPLKQAGTLRTDSELLRDIYGISVHTNRICHQIGLWDGIKRDRLNWTYDFYMAAKADYALWDDLAVLRRSIEELGRGTPEGYWMNDIPAYTLWWLNNIWEYFWHTGDKAFVLSLQSEIARHCRQVESHFDPSSGELRNVERSLIEWVPMDMEETRVNMQALFRLTGDNLRKLGRLVPELACIPGWSFPSLDASAFLHGEQLITPLLGMMAGYVGEEDAKAFLASYRVQDPITPLSAYWLADCCSRYGLPDKAWEAISLVWGKMLREGATTCWESVTLAHDRDFHDSLTTYTAYDSYRISLCHSWASTPVHWLVSRVLGVTPAEPGYRSVAFRPQPIAGIATCVGTIPTPNGPITAGWDRERPGEFILELPEGVRPKG</sequence>
<dbReference type="PANTHER" id="PTHR34987:SF2">
    <property type="entry name" value="B, PUTATIVE (AFU_ORTHOLOGUE AFUA_7G05040)-RELATED"/>
    <property type="match status" value="1"/>
</dbReference>
<gene>
    <name evidence="2" type="ORF">H7C18_12190</name>
</gene>
<dbReference type="EMBL" id="JACJVO010000013">
    <property type="protein sequence ID" value="MBB6731672.1"/>
    <property type="molecule type" value="Genomic_DNA"/>
</dbReference>
<evidence type="ECO:0000313" key="3">
    <source>
        <dbReference type="Proteomes" id="UP000564644"/>
    </source>
</evidence>
<dbReference type="InterPro" id="IPR012341">
    <property type="entry name" value="6hp_glycosidase-like_sf"/>
</dbReference>
<dbReference type="RefSeq" id="WP_185129343.1">
    <property type="nucleotide sequence ID" value="NZ_JACJVO010000013.1"/>
</dbReference>
<dbReference type="PANTHER" id="PTHR34987">
    <property type="entry name" value="C, PUTATIVE (AFU_ORTHOLOGUE AFUA_3G02880)-RELATED"/>
    <property type="match status" value="1"/>
</dbReference>
<dbReference type="Pfam" id="PF17390">
    <property type="entry name" value="Bac_rhamnosid_C"/>
    <property type="match status" value="1"/>
</dbReference>
<dbReference type="Gene3D" id="1.50.10.10">
    <property type="match status" value="2"/>
</dbReference>
<organism evidence="2 3">
    <name type="scientific">Cohnella zeiphila</name>
    <dbReference type="NCBI Taxonomy" id="2761120"/>
    <lineage>
        <taxon>Bacteria</taxon>
        <taxon>Bacillati</taxon>
        <taxon>Bacillota</taxon>
        <taxon>Bacilli</taxon>
        <taxon>Bacillales</taxon>
        <taxon>Paenibacillaceae</taxon>
        <taxon>Cohnella</taxon>
    </lineage>
</organism>
<name>A0A7X0SKI0_9BACL</name>
<dbReference type="GO" id="GO:0005975">
    <property type="term" value="P:carbohydrate metabolic process"/>
    <property type="evidence" value="ECO:0007669"/>
    <property type="project" value="InterPro"/>
</dbReference>
<reference evidence="2 3" key="1">
    <citation type="submission" date="2020-08" db="EMBL/GenBank/DDBJ databases">
        <title>Cohnella phylogeny.</title>
        <authorList>
            <person name="Dunlap C."/>
        </authorList>
    </citation>
    <scope>NUCLEOTIDE SEQUENCE [LARGE SCALE GENOMIC DNA]</scope>
    <source>
        <strain evidence="2 3">CBP 2801</strain>
    </source>
</reference>
<comment type="caution">
    <text evidence="2">The sequence shown here is derived from an EMBL/GenBank/DDBJ whole genome shotgun (WGS) entry which is preliminary data.</text>
</comment>
<protein>
    <submittedName>
        <fullName evidence="2">Alpha-L-rhamnosidase</fullName>
    </submittedName>
</protein>